<dbReference type="SUPFAM" id="SSF46785">
    <property type="entry name" value="Winged helix' DNA-binding domain"/>
    <property type="match status" value="1"/>
</dbReference>
<dbReference type="CDD" id="cd07377">
    <property type="entry name" value="WHTH_GntR"/>
    <property type="match status" value="1"/>
</dbReference>
<dbReference type="Pfam" id="PF07729">
    <property type="entry name" value="FCD"/>
    <property type="match status" value="1"/>
</dbReference>
<dbReference type="PANTHER" id="PTHR43537">
    <property type="entry name" value="TRANSCRIPTIONAL REGULATOR, GNTR FAMILY"/>
    <property type="match status" value="1"/>
</dbReference>
<accession>A0ABW2F913</accession>
<keyword evidence="3" id="KW-0804">Transcription</keyword>
<dbReference type="InterPro" id="IPR011711">
    <property type="entry name" value="GntR_C"/>
</dbReference>
<dbReference type="PANTHER" id="PTHR43537:SF5">
    <property type="entry name" value="UXU OPERON TRANSCRIPTIONAL REGULATOR"/>
    <property type="match status" value="1"/>
</dbReference>
<dbReference type="SUPFAM" id="SSF48008">
    <property type="entry name" value="GntR ligand-binding domain-like"/>
    <property type="match status" value="1"/>
</dbReference>
<evidence type="ECO:0000313" key="5">
    <source>
        <dbReference type="EMBL" id="MFC7148569.1"/>
    </source>
</evidence>
<gene>
    <name evidence="5" type="ORF">ACFQMJ_08550</name>
</gene>
<dbReference type="Gene3D" id="1.10.10.10">
    <property type="entry name" value="Winged helix-like DNA-binding domain superfamily/Winged helix DNA-binding domain"/>
    <property type="match status" value="1"/>
</dbReference>
<organism evidence="5 6">
    <name type="scientific">Cohnella cellulosilytica</name>
    <dbReference type="NCBI Taxonomy" id="986710"/>
    <lineage>
        <taxon>Bacteria</taxon>
        <taxon>Bacillati</taxon>
        <taxon>Bacillota</taxon>
        <taxon>Bacilli</taxon>
        <taxon>Bacillales</taxon>
        <taxon>Paenibacillaceae</taxon>
        <taxon>Cohnella</taxon>
    </lineage>
</organism>
<evidence type="ECO:0000256" key="3">
    <source>
        <dbReference type="ARBA" id="ARBA00023163"/>
    </source>
</evidence>
<evidence type="ECO:0000259" key="4">
    <source>
        <dbReference type="PROSITE" id="PS50949"/>
    </source>
</evidence>
<comment type="caution">
    <text evidence="5">The sequence shown here is derived from an EMBL/GenBank/DDBJ whole genome shotgun (WGS) entry which is preliminary data.</text>
</comment>
<feature type="domain" description="HTH gntR-type" evidence="4">
    <location>
        <begin position="4"/>
        <end position="71"/>
    </location>
</feature>
<evidence type="ECO:0000256" key="1">
    <source>
        <dbReference type="ARBA" id="ARBA00023015"/>
    </source>
</evidence>
<keyword evidence="2" id="KW-0238">DNA-binding</keyword>
<dbReference type="EMBL" id="JBHTAI010000004">
    <property type="protein sequence ID" value="MFC7148569.1"/>
    <property type="molecule type" value="Genomic_DNA"/>
</dbReference>
<reference evidence="6" key="1">
    <citation type="journal article" date="2019" name="Int. J. Syst. Evol. Microbiol.">
        <title>The Global Catalogue of Microorganisms (GCM) 10K type strain sequencing project: providing services to taxonomists for standard genome sequencing and annotation.</title>
        <authorList>
            <consortium name="The Broad Institute Genomics Platform"/>
            <consortium name="The Broad Institute Genome Sequencing Center for Infectious Disease"/>
            <person name="Wu L."/>
            <person name="Ma J."/>
        </authorList>
    </citation>
    <scope>NUCLEOTIDE SEQUENCE [LARGE SCALE GENOMIC DNA]</scope>
    <source>
        <strain evidence="6">KCTC 12907</strain>
    </source>
</reference>
<sequence length="216" mass="25158">MSGSPLVAIAYEKIRHNLLNADYAPGILLSESELAAQLNMSRTPVRDAIRMLEKEGYVQTLSKRGIRVNAIEVQELFDIFDLLNALYLYALDVVENYHDEIDLAKMQICLDRLIEASDRKRYREYYENGLLFMRTLLEATHNRHILQTFDAYRDKVLFFVVAHRSYKRPNRPYTGRAVYSEMYKCLSAGDVRGARTTLRNSKWHVRDELLRGSVEC</sequence>
<dbReference type="SMART" id="SM00345">
    <property type="entry name" value="HTH_GNTR"/>
    <property type="match status" value="1"/>
</dbReference>
<name>A0ABW2F913_9BACL</name>
<evidence type="ECO:0000313" key="6">
    <source>
        <dbReference type="Proteomes" id="UP001596378"/>
    </source>
</evidence>
<dbReference type="PRINTS" id="PR00035">
    <property type="entry name" value="HTHGNTR"/>
</dbReference>
<proteinExistence type="predicted"/>
<dbReference type="InterPro" id="IPR008920">
    <property type="entry name" value="TF_FadR/GntR_C"/>
</dbReference>
<dbReference type="RefSeq" id="WP_378045099.1">
    <property type="nucleotide sequence ID" value="NZ_JBHMDN010000007.1"/>
</dbReference>
<dbReference type="InterPro" id="IPR036390">
    <property type="entry name" value="WH_DNA-bd_sf"/>
</dbReference>
<dbReference type="Pfam" id="PF00392">
    <property type="entry name" value="GntR"/>
    <property type="match status" value="1"/>
</dbReference>
<evidence type="ECO:0000256" key="2">
    <source>
        <dbReference type="ARBA" id="ARBA00023125"/>
    </source>
</evidence>
<keyword evidence="6" id="KW-1185">Reference proteome</keyword>
<dbReference type="InterPro" id="IPR000524">
    <property type="entry name" value="Tscrpt_reg_HTH_GntR"/>
</dbReference>
<protein>
    <submittedName>
        <fullName evidence="5">GntR family transcriptional regulator</fullName>
    </submittedName>
</protein>
<keyword evidence="1" id="KW-0805">Transcription regulation</keyword>
<dbReference type="Proteomes" id="UP001596378">
    <property type="component" value="Unassembled WGS sequence"/>
</dbReference>
<dbReference type="Gene3D" id="1.20.120.530">
    <property type="entry name" value="GntR ligand-binding domain-like"/>
    <property type="match status" value="1"/>
</dbReference>
<dbReference type="PROSITE" id="PS50949">
    <property type="entry name" value="HTH_GNTR"/>
    <property type="match status" value="1"/>
</dbReference>
<dbReference type="InterPro" id="IPR036388">
    <property type="entry name" value="WH-like_DNA-bd_sf"/>
</dbReference>